<sequence length="385" mass="43034">MHAYLAALQQSTIANATAALMFLNWVFSVESQNNPSPRSRLRFIPDDELLLVHTIYEGRERCSLFEILQGLDTVCPFFATSFPLLNPPLKRNGHAASKWTAFYLKNSQKINALVSAHTKPKTNTQVEPTSSLQARPSNSIPNDIPGSSSKSLVRIPYFSTTPASLNARRSRKNPDQASSETKQHANSNFKRREKRTNGGPLMRSSTPPTLVSAPRPQKYTPEDVAYFRKTLNQWLDDPRCPINYRQLSKKLAGKTIKSEDNSEDEYLPLHGEESSGEREVIGLVASDCEATPVIDHQIDNARVDAVQIKSRRASPVRGGNRFLDSEEKATAKHVASISLKMWNTVPTRVKLLKNFQIKVSGIKYSTWAYKLVVLNSNTNSIPDIA</sequence>
<keyword evidence="3" id="KW-1185">Reference proteome</keyword>
<gene>
    <name evidence="2" type="ORF">M422DRAFT_56791</name>
</gene>
<evidence type="ECO:0000313" key="3">
    <source>
        <dbReference type="Proteomes" id="UP000054279"/>
    </source>
</evidence>
<proteinExistence type="predicted"/>
<organism evidence="2 3">
    <name type="scientific">Sphaerobolus stellatus (strain SS14)</name>
    <dbReference type="NCBI Taxonomy" id="990650"/>
    <lineage>
        <taxon>Eukaryota</taxon>
        <taxon>Fungi</taxon>
        <taxon>Dikarya</taxon>
        <taxon>Basidiomycota</taxon>
        <taxon>Agaricomycotina</taxon>
        <taxon>Agaricomycetes</taxon>
        <taxon>Phallomycetidae</taxon>
        <taxon>Geastrales</taxon>
        <taxon>Sphaerobolaceae</taxon>
        <taxon>Sphaerobolus</taxon>
    </lineage>
</organism>
<protein>
    <submittedName>
        <fullName evidence="2">Uncharacterized protein</fullName>
    </submittedName>
</protein>
<dbReference type="HOGENOM" id="CLU_717995_0_0_1"/>
<evidence type="ECO:0000256" key="1">
    <source>
        <dbReference type="SAM" id="MobiDB-lite"/>
    </source>
</evidence>
<evidence type="ECO:0000313" key="2">
    <source>
        <dbReference type="EMBL" id="KIJ23592.1"/>
    </source>
</evidence>
<feature type="compositionally biased region" description="Polar residues" evidence="1">
    <location>
        <begin position="121"/>
        <end position="148"/>
    </location>
</feature>
<dbReference type="EMBL" id="KN837630">
    <property type="protein sequence ID" value="KIJ23592.1"/>
    <property type="molecule type" value="Genomic_DNA"/>
</dbReference>
<dbReference type="Proteomes" id="UP000054279">
    <property type="component" value="Unassembled WGS sequence"/>
</dbReference>
<feature type="region of interest" description="Disordered" evidence="1">
    <location>
        <begin position="118"/>
        <end position="148"/>
    </location>
</feature>
<feature type="compositionally biased region" description="Polar residues" evidence="1">
    <location>
        <begin position="175"/>
        <end position="188"/>
    </location>
</feature>
<accession>A0A0C9U3C1</accession>
<reference evidence="2 3" key="1">
    <citation type="submission" date="2014-06" db="EMBL/GenBank/DDBJ databases">
        <title>Evolutionary Origins and Diversification of the Mycorrhizal Mutualists.</title>
        <authorList>
            <consortium name="DOE Joint Genome Institute"/>
            <consortium name="Mycorrhizal Genomics Consortium"/>
            <person name="Kohler A."/>
            <person name="Kuo A."/>
            <person name="Nagy L.G."/>
            <person name="Floudas D."/>
            <person name="Copeland A."/>
            <person name="Barry K.W."/>
            <person name="Cichocki N."/>
            <person name="Veneault-Fourrey C."/>
            <person name="LaButti K."/>
            <person name="Lindquist E.A."/>
            <person name="Lipzen A."/>
            <person name="Lundell T."/>
            <person name="Morin E."/>
            <person name="Murat C."/>
            <person name="Riley R."/>
            <person name="Ohm R."/>
            <person name="Sun H."/>
            <person name="Tunlid A."/>
            <person name="Henrissat B."/>
            <person name="Grigoriev I.V."/>
            <person name="Hibbett D.S."/>
            <person name="Martin F."/>
        </authorList>
    </citation>
    <scope>NUCLEOTIDE SEQUENCE [LARGE SCALE GENOMIC DNA]</scope>
    <source>
        <strain evidence="2 3">SS14</strain>
    </source>
</reference>
<feature type="region of interest" description="Disordered" evidence="1">
    <location>
        <begin position="163"/>
        <end position="216"/>
    </location>
</feature>
<dbReference type="AlphaFoldDB" id="A0A0C9U3C1"/>
<name>A0A0C9U3C1_SPHS4</name>